<keyword evidence="4 6" id="KW-0457">Lysine biosynthesis</keyword>
<dbReference type="PANTHER" id="PTHR43727">
    <property type="entry name" value="DIAMINOPIMELATE DECARBOXYLASE"/>
    <property type="match status" value="1"/>
</dbReference>
<feature type="domain" description="Orn/DAP/Arg decarboxylase 2 N-terminal" evidence="10">
    <location>
        <begin position="50"/>
        <end position="303"/>
    </location>
</feature>
<dbReference type="InterPro" id="IPR002986">
    <property type="entry name" value="DAP_deCOOHase_LysA"/>
</dbReference>
<dbReference type="PRINTS" id="PR01179">
    <property type="entry name" value="ODADCRBXLASE"/>
</dbReference>
<dbReference type="PROSITE" id="PS00878">
    <property type="entry name" value="ODR_DC_2_1"/>
    <property type="match status" value="1"/>
</dbReference>
<comment type="catalytic activity">
    <reaction evidence="6 9">
        <text>meso-2,6-diaminopimelate + H(+) = L-lysine + CO2</text>
        <dbReference type="Rhea" id="RHEA:15101"/>
        <dbReference type="ChEBI" id="CHEBI:15378"/>
        <dbReference type="ChEBI" id="CHEBI:16526"/>
        <dbReference type="ChEBI" id="CHEBI:32551"/>
        <dbReference type="ChEBI" id="CHEBI:57791"/>
        <dbReference type="EC" id="4.1.1.20"/>
    </reaction>
</comment>
<feature type="binding site" evidence="6">
    <location>
        <begin position="296"/>
        <end position="299"/>
    </location>
    <ligand>
        <name>pyridoxal 5'-phosphate</name>
        <dbReference type="ChEBI" id="CHEBI:597326"/>
    </ligand>
</feature>
<keyword evidence="2 6" id="KW-0210">Decarboxylase</keyword>
<dbReference type="GO" id="GO:0009089">
    <property type="term" value="P:lysine biosynthetic process via diaminopimelate"/>
    <property type="evidence" value="ECO:0007669"/>
    <property type="project" value="UniProtKB-UniRule"/>
</dbReference>
<feature type="binding site" evidence="6">
    <location>
        <position position="336"/>
    </location>
    <ligand>
        <name>substrate</name>
    </ligand>
</feature>
<feature type="binding site" evidence="6">
    <location>
        <position position="340"/>
    </location>
    <ligand>
        <name>substrate</name>
    </ligand>
</feature>
<evidence type="ECO:0000256" key="3">
    <source>
        <dbReference type="ARBA" id="ARBA00022898"/>
    </source>
</evidence>
<evidence type="ECO:0000259" key="10">
    <source>
        <dbReference type="Pfam" id="PF02784"/>
    </source>
</evidence>
<dbReference type="STRING" id="1122192.SAMN02745673_00328"/>
<dbReference type="HAMAP" id="MF_02120">
    <property type="entry name" value="LysA"/>
    <property type="match status" value="1"/>
</dbReference>
<evidence type="ECO:0000256" key="6">
    <source>
        <dbReference type="HAMAP-Rule" id="MF_02120"/>
    </source>
</evidence>
<feature type="binding site" evidence="6">
    <location>
        <position position="397"/>
    </location>
    <ligand>
        <name>substrate</name>
    </ligand>
</feature>
<feature type="active site" description="Proton donor" evidence="8">
    <location>
        <position position="367"/>
    </location>
</feature>
<feature type="binding site" evidence="6">
    <location>
        <position position="254"/>
    </location>
    <ligand>
        <name>pyridoxal 5'-phosphate</name>
        <dbReference type="ChEBI" id="CHEBI:597326"/>
    </ligand>
</feature>
<dbReference type="OrthoDB" id="9802241at2"/>
<keyword evidence="6" id="KW-0028">Amino-acid biosynthesis</keyword>
<dbReference type="InterPro" id="IPR000183">
    <property type="entry name" value="Orn/DAP/Arg_de-COase"/>
</dbReference>
<dbReference type="SUPFAM" id="SSF50621">
    <property type="entry name" value="Alanine racemase C-terminal domain-like"/>
    <property type="match status" value="1"/>
</dbReference>
<comment type="similarity">
    <text evidence="6">Belongs to the Orn/Lys/Arg decarboxylase class-II family. LysA subfamily.</text>
</comment>
<proteinExistence type="inferred from homology"/>
<protein>
    <recommendedName>
        <fullName evidence="6 7">Diaminopimelate decarboxylase</fullName>
        <shortName evidence="6">DAP decarboxylase</shortName>
        <shortName evidence="6">DAPDC</shortName>
        <ecNumber evidence="6 7">4.1.1.20</ecNumber>
    </recommendedName>
</protein>
<dbReference type="PANTHER" id="PTHR43727:SF2">
    <property type="entry name" value="GROUP IV DECARBOXYLASE"/>
    <property type="match status" value="1"/>
</dbReference>
<dbReference type="SUPFAM" id="SSF51419">
    <property type="entry name" value="PLP-binding barrel"/>
    <property type="match status" value="1"/>
</dbReference>
<dbReference type="EC" id="4.1.1.20" evidence="6 7"/>
<name>A0A1T4KE20_9ACTN</name>
<comment type="subunit">
    <text evidence="6">Homodimer.</text>
</comment>
<feature type="binding site" evidence="6">
    <location>
        <position position="368"/>
    </location>
    <ligand>
        <name>substrate</name>
    </ligand>
</feature>
<feature type="binding site" evidence="6">
    <location>
        <position position="299"/>
    </location>
    <ligand>
        <name>substrate</name>
    </ligand>
</feature>
<reference evidence="11 12" key="1">
    <citation type="submission" date="2017-02" db="EMBL/GenBank/DDBJ databases">
        <authorList>
            <person name="Peterson S.W."/>
        </authorList>
    </citation>
    <scope>NUCLEOTIDE SEQUENCE [LARGE SCALE GENOMIC DNA]</scope>
    <source>
        <strain evidence="11 12">DSM 45154</strain>
    </source>
</reference>
<comment type="function">
    <text evidence="6">Specifically catalyzes the decarboxylation of meso-diaminopimelate (meso-DAP) to L-lysine.</text>
</comment>
<evidence type="ECO:0000256" key="5">
    <source>
        <dbReference type="ARBA" id="ARBA00023239"/>
    </source>
</evidence>
<evidence type="ECO:0000256" key="4">
    <source>
        <dbReference type="ARBA" id="ARBA00023154"/>
    </source>
</evidence>
<dbReference type="PRINTS" id="PR01181">
    <property type="entry name" value="DAPDCRBXLASE"/>
</dbReference>
<evidence type="ECO:0000256" key="2">
    <source>
        <dbReference type="ARBA" id="ARBA00022793"/>
    </source>
</evidence>
<keyword evidence="12" id="KW-1185">Reference proteome</keyword>
<dbReference type="EMBL" id="FUWS01000001">
    <property type="protein sequence ID" value="SJZ40617.1"/>
    <property type="molecule type" value="Genomic_DNA"/>
</dbReference>
<organism evidence="11 12">
    <name type="scientific">Marinactinospora thermotolerans DSM 45154</name>
    <dbReference type="NCBI Taxonomy" id="1122192"/>
    <lineage>
        <taxon>Bacteria</taxon>
        <taxon>Bacillati</taxon>
        <taxon>Actinomycetota</taxon>
        <taxon>Actinomycetes</taxon>
        <taxon>Streptosporangiales</taxon>
        <taxon>Nocardiopsidaceae</taxon>
        <taxon>Marinactinospora</taxon>
    </lineage>
</organism>
<dbReference type="RefSeq" id="WP_078759748.1">
    <property type="nucleotide sequence ID" value="NZ_FUWS01000001.1"/>
</dbReference>
<keyword evidence="3 6" id="KW-0663">Pyridoxal phosphate</keyword>
<dbReference type="InterPro" id="IPR022653">
    <property type="entry name" value="De-COase2_pyr-phos_BS"/>
</dbReference>
<dbReference type="Gene3D" id="3.20.20.10">
    <property type="entry name" value="Alanine racemase"/>
    <property type="match status" value="1"/>
</dbReference>
<dbReference type="UniPathway" id="UPA00034">
    <property type="reaction ID" value="UER00027"/>
</dbReference>
<evidence type="ECO:0000313" key="12">
    <source>
        <dbReference type="Proteomes" id="UP000190637"/>
    </source>
</evidence>
<dbReference type="Proteomes" id="UP000190637">
    <property type="component" value="Unassembled WGS sequence"/>
</dbReference>
<feature type="modified residue" description="N6-(pyridoxal phosphate)lysine" evidence="6 8">
    <location>
        <position position="73"/>
    </location>
</feature>
<comment type="cofactor">
    <cofactor evidence="1 6 8 9">
        <name>pyridoxal 5'-phosphate</name>
        <dbReference type="ChEBI" id="CHEBI:597326"/>
    </cofactor>
</comment>
<dbReference type="GO" id="GO:0030170">
    <property type="term" value="F:pyridoxal phosphate binding"/>
    <property type="evidence" value="ECO:0007669"/>
    <property type="project" value="UniProtKB-UniRule"/>
</dbReference>
<dbReference type="GO" id="GO:0008836">
    <property type="term" value="F:diaminopimelate decarboxylase activity"/>
    <property type="evidence" value="ECO:0007669"/>
    <property type="project" value="UniProtKB-UniRule"/>
</dbReference>
<dbReference type="FunFam" id="3.20.20.10:FF:000003">
    <property type="entry name" value="Diaminopimelate decarboxylase"/>
    <property type="match status" value="1"/>
</dbReference>
<comment type="pathway">
    <text evidence="6 9">Amino-acid biosynthesis; L-lysine biosynthesis via DAP pathway; L-lysine from DL-2,6-diaminopimelate: step 1/1.</text>
</comment>
<dbReference type="InterPro" id="IPR029066">
    <property type="entry name" value="PLP-binding_barrel"/>
</dbReference>
<dbReference type="AlphaFoldDB" id="A0A1T4KE20"/>
<evidence type="ECO:0000256" key="7">
    <source>
        <dbReference type="NCBIfam" id="TIGR01048"/>
    </source>
</evidence>
<evidence type="ECO:0000256" key="9">
    <source>
        <dbReference type="RuleBase" id="RU003738"/>
    </source>
</evidence>
<dbReference type="Gene3D" id="2.40.37.10">
    <property type="entry name" value="Lyase, Ornithine Decarboxylase, Chain A, domain 1"/>
    <property type="match status" value="1"/>
</dbReference>
<dbReference type="InterPro" id="IPR022644">
    <property type="entry name" value="De-COase2_N"/>
</dbReference>
<feature type="binding site" evidence="6">
    <location>
        <position position="397"/>
    </location>
    <ligand>
        <name>pyridoxal 5'-phosphate</name>
        <dbReference type="ChEBI" id="CHEBI:597326"/>
    </ligand>
</feature>
<dbReference type="Pfam" id="PF02784">
    <property type="entry name" value="Orn_Arg_deC_N"/>
    <property type="match status" value="1"/>
</dbReference>
<evidence type="ECO:0000256" key="1">
    <source>
        <dbReference type="ARBA" id="ARBA00001933"/>
    </source>
</evidence>
<evidence type="ECO:0000256" key="8">
    <source>
        <dbReference type="PIRSR" id="PIRSR600183-50"/>
    </source>
</evidence>
<dbReference type="NCBIfam" id="TIGR01048">
    <property type="entry name" value="lysA"/>
    <property type="match status" value="1"/>
</dbReference>
<gene>
    <name evidence="6" type="primary">lysA</name>
    <name evidence="11" type="ORF">SAMN02745673_00328</name>
</gene>
<evidence type="ECO:0000313" key="11">
    <source>
        <dbReference type="EMBL" id="SJZ40617.1"/>
    </source>
</evidence>
<accession>A0A1T4KE20</accession>
<dbReference type="CDD" id="cd06828">
    <property type="entry name" value="PLPDE_III_DapDC"/>
    <property type="match status" value="1"/>
</dbReference>
<keyword evidence="5 6" id="KW-0456">Lyase</keyword>
<dbReference type="InterPro" id="IPR009006">
    <property type="entry name" value="Ala_racemase/Decarboxylase_C"/>
</dbReference>
<sequence>MDSTQTPVPCGAPWPHRAVWATAGELVIDGVAMAALARRYGTPVYVMAERDVRDRCRAYRSALPGAEIAYAGKAFLCREMVRWIEEEGLWLDLASSGELAVARTAGFPPERVLVHGNAKTPRDLAAALDLGVGRIVVDSIGEINRIAAGASRARPQRVMLRVTPGVTTRTHPAVATGGEDQKFGLSISSGAALEAVRRVLDHPELVLTGLHCHIGSQLGEVRPYLIALRRLVALLAEIRDRHGRVLDELNLGGGHGVATRPGGAALDVTRLGPRLTATLRAACAACDLPVPRLFVEPGRAIAAAAGVTLYRVVAIKARPGGGAYVAVDGGMSDNPRPALYGAHHEVALVGRRSEAPLRTMTIAGRHCEAGDLLAADVALPADVRPGDLLAFAGTGAYNHAMASNYNLVARPPVVAVRAGTARLIVRAETEADLLARDMAPAGVAVRQGRTVEPVGHPGKG</sequence>